<dbReference type="PANTHER" id="PTHR42763:SF1">
    <property type="entry name" value="UDP-GLUCOSE--HEXOSE-1-PHOSPHATE URIDYLYLTRANSFERASE"/>
    <property type="match status" value="1"/>
</dbReference>
<dbReference type="GO" id="GO:0006012">
    <property type="term" value="P:galactose metabolic process"/>
    <property type="evidence" value="ECO:0007669"/>
    <property type="project" value="UniProtKB-UniRule"/>
</dbReference>
<evidence type="ECO:0000256" key="5">
    <source>
        <dbReference type="ARBA" id="ARBA00022723"/>
    </source>
</evidence>
<keyword evidence="4 13" id="KW-0548">Nucleotidyltransferase</keyword>
<evidence type="ECO:0000313" key="14">
    <source>
        <dbReference type="Proteomes" id="UP000772181"/>
    </source>
</evidence>
<dbReference type="InterPro" id="IPR001937">
    <property type="entry name" value="GalP_UDPtransf1"/>
</dbReference>
<dbReference type="PIRSF" id="PIRSF000808">
    <property type="entry name" value="GalT"/>
    <property type="match status" value="1"/>
</dbReference>
<dbReference type="Pfam" id="PF02744">
    <property type="entry name" value="GalP_UDP_tr_C"/>
    <property type="match status" value="1"/>
</dbReference>
<keyword evidence="3" id="KW-0808">Transferase</keyword>
<dbReference type="Gene3D" id="3.30.428.10">
    <property type="entry name" value="HIT-like"/>
    <property type="match status" value="2"/>
</dbReference>
<comment type="similarity">
    <text evidence="2">Belongs to the galactose-1-phosphate uridylyltransferase type 1 family.</text>
</comment>
<feature type="domain" description="Galactose-1-phosphate uridyl transferase N-terminal" evidence="11">
    <location>
        <begin position="75"/>
        <end position="174"/>
    </location>
</feature>
<feature type="active site" description="Tele-UMP-histidine intermediate" evidence="9">
    <location>
        <position position="165"/>
    </location>
</feature>
<reference evidence="13" key="1">
    <citation type="submission" date="2020-07" db="EMBL/GenBank/DDBJ databases">
        <title>Huge and variable diversity of episymbiotic CPR bacteria and DPANN archaea in groundwater ecosystems.</title>
        <authorList>
            <person name="He C.Y."/>
            <person name="Keren R."/>
            <person name="Whittaker M."/>
            <person name="Farag I.F."/>
            <person name="Doudna J."/>
            <person name="Cate J.H.D."/>
            <person name="Banfield J.F."/>
        </authorList>
    </citation>
    <scope>NUCLEOTIDE SEQUENCE</scope>
    <source>
        <strain evidence="13">NC_groundwater_1482_Ag_S-0.65um_47_24</strain>
    </source>
</reference>
<feature type="domain" description="Galactose-1-phosphate uridyl transferase C-terminal" evidence="12">
    <location>
        <begin position="184"/>
        <end position="303"/>
    </location>
</feature>
<dbReference type="AlphaFoldDB" id="A0A933GJ00"/>
<proteinExistence type="inferred from homology"/>
<evidence type="ECO:0000256" key="3">
    <source>
        <dbReference type="ARBA" id="ARBA00022679"/>
    </source>
</evidence>
<dbReference type="InterPro" id="IPR005849">
    <property type="entry name" value="GalP_Utransf_N"/>
</dbReference>
<dbReference type="InterPro" id="IPR005850">
    <property type="entry name" value="GalP_Utransf_C"/>
</dbReference>
<evidence type="ECO:0000256" key="10">
    <source>
        <dbReference type="PIRSR" id="PIRSR000808-4"/>
    </source>
</evidence>
<comment type="cofactor">
    <cofactor evidence="1">
        <name>Zn(2+)</name>
        <dbReference type="ChEBI" id="CHEBI:29105"/>
    </cofactor>
</comment>
<dbReference type="GO" id="GO:0008108">
    <property type="term" value="F:UDP-glucose:hexose-1-phosphate uridylyltransferase activity"/>
    <property type="evidence" value="ECO:0007669"/>
    <property type="project" value="UniProtKB-UniRule"/>
</dbReference>
<feature type="binding site" evidence="10">
    <location>
        <position position="301"/>
    </location>
    <ligand>
        <name>Fe cation</name>
        <dbReference type="ChEBI" id="CHEBI:24875"/>
    </ligand>
</feature>
<keyword evidence="10" id="KW-0408">Iron</keyword>
<evidence type="ECO:0000256" key="9">
    <source>
        <dbReference type="PIRSR" id="PIRSR000808-1"/>
    </source>
</evidence>
<protein>
    <recommendedName>
        <fullName evidence="8">Galactose-1-phosphate uridylyltransferase</fullName>
        <ecNumber evidence="8">2.7.7.12</ecNumber>
    </recommendedName>
</protein>
<dbReference type="EC" id="2.7.7.12" evidence="8"/>
<dbReference type="GO" id="GO:0008270">
    <property type="term" value="F:zinc ion binding"/>
    <property type="evidence" value="ECO:0007669"/>
    <property type="project" value="InterPro"/>
</dbReference>
<feature type="binding site" evidence="10">
    <location>
        <position position="279"/>
    </location>
    <ligand>
        <name>Fe cation</name>
        <dbReference type="ChEBI" id="CHEBI:24875"/>
    </ligand>
</feature>
<dbReference type="NCBIfam" id="TIGR00209">
    <property type="entry name" value="galT_1"/>
    <property type="match status" value="1"/>
</dbReference>
<evidence type="ECO:0000259" key="12">
    <source>
        <dbReference type="Pfam" id="PF02744"/>
    </source>
</evidence>
<feature type="binding site" evidence="10">
    <location>
        <position position="181"/>
    </location>
    <ligand>
        <name>Fe cation</name>
        <dbReference type="ChEBI" id="CHEBI:24875"/>
    </ligand>
</feature>
<comment type="caution">
    <text evidence="13">The sequence shown here is derived from an EMBL/GenBank/DDBJ whole genome shotgun (WGS) entry which is preliminary data.</text>
</comment>
<dbReference type="SUPFAM" id="SSF54197">
    <property type="entry name" value="HIT-like"/>
    <property type="match status" value="2"/>
</dbReference>
<organism evidence="13 14">
    <name type="scientific">Tectimicrobiota bacterium</name>
    <dbReference type="NCBI Taxonomy" id="2528274"/>
    <lineage>
        <taxon>Bacteria</taxon>
        <taxon>Pseudomonadati</taxon>
        <taxon>Nitrospinota/Tectimicrobiota group</taxon>
        <taxon>Candidatus Tectimicrobiota</taxon>
    </lineage>
</organism>
<dbReference type="PANTHER" id="PTHR42763">
    <property type="entry name" value="ADP-GLUCOSE PHOSPHORYLASE"/>
    <property type="match status" value="1"/>
</dbReference>
<gene>
    <name evidence="13" type="primary">galT</name>
    <name evidence="13" type="ORF">HY730_00075</name>
</gene>
<dbReference type="EMBL" id="JACQWF010000004">
    <property type="protein sequence ID" value="MBI4594757.1"/>
    <property type="molecule type" value="Genomic_DNA"/>
</dbReference>
<evidence type="ECO:0000256" key="7">
    <source>
        <dbReference type="ARBA" id="ARBA00023277"/>
    </source>
</evidence>
<evidence type="ECO:0000256" key="2">
    <source>
        <dbReference type="ARBA" id="ARBA00010951"/>
    </source>
</evidence>
<dbReference type="Proteomes" id="UP000772181">
    <property type="component" value="Unassembled WGS sequence"/>
</dbReference>
<evidence type="ECO:0000256" key="1">
    <source>
        <dbReference type="ARBA" id="ARBA00001947"/>
    </source>
</evidence>
<dbReference type="Pfam" id="PF01087">
    <property type="entry name" value="GalP_UDP_transf"/>
    <property type="match status" value="1"/>
</dbReference>
<keyword evidence="5 10" id="KW-0479">Metal-binding</keyword>
<dbReference type="InterPro" id="IPR053177">
    <property type="entry name" value="ADP-glucose_phosphorylase"/>
</dbReference>
<evidence type="ECO:0000256" key="4">
    <source>
        <dbReference type="ARBA" id="ARBA00022695"/>
    </source>
</evidence>
<evidence type="ECO:0000313" key="13">
    <source>
        <dbReference type="EMBL" id="MBI4594757.1"/>
    </source>
</evidence>
<evidence type="ECO:0000259" key="11">
    <source>
        <dbReference type="Pfam" id="PF01087"/>
    </source>
</evidence>
<comment type="cofactor">
    <cofactor evidence="10">
        <name>Fe cation</name>
        <dbReference type="ChEBI" id="CHEBI:24875"/>
    </cofactor>
    <text evidence="10">Binds 1 Fe cation per subunit.</text>
</comment>
<keyword evidence="6" id="KW-0862">Zinc</keyword>
<keyword evidence="7" id="KW-0119">Carbohydrate metabolism</keyword>
<sequence>MSILRRDPISGGWVIIAPNRGKRPSDFGSVKDSKKGGFCPFCEGHEKETPPEIKAYRSLGTKPDEKGWQVRTIINKYAVLTPQKEVQRWGEGLYDSMEGFGVHEVIIECPDHKDGIADYDLNHMSLILGMYKQRYLDLGESNKFRYVQIFKNHGVTAGASLEHPHTQIVALPITPRWVKEELYYAKQHYDLKERCLFCDVLRQELVSKERIVCENEHFVAFEPFASKSPFETWVLPKKHQPFFSSISSDAIEYLGEVFLKVFKAMARILDDPPFNYIIHSAPIKYPKAGYWTTIDADFHWHVEILPRLTKMAGFEWGTGFYINPTPPEDSAQYLREGIHELTQVEIFS</sequence>
<accession>A0A933GJ00</accession>
<evidence type="ECO:0000256" key="6">
    <source>
        <dbReference type="ARBA" id="ARBA00022833"/>
    </source>
</evidence>
<evidence type="ECO:0000256" key="8">
    <source>
        <dbReference type="NCBIfam" id="TIGR00209"/>
    </source>
</evidence>
<name>A0A933GJ00_UNCTE</name>
<feature type="binding site" evidence="10">
    <location>
        <position position="299"/>
    </location>
    <ligand>
        <name>Fe cation</name>
        <dbReference type="ChEBI" id="CHEBI:24875"/>
    </ligand>
</feature>
<dbReference type="InterPro" id="IPR036265">
    <property type="entry name" value="HIT-like_sf"/>
</dbReference>